<evidence type="ECO:0000256" key="4">
    <source>
        <dbReference type="SAM" id="Coils"/>
    </source>
</evidence>
<evidence type="ECO:0000256" key="5">
    <source>
        <dbReference type="SAM" id="MobiDB-lite"/>
    </source>
</evidence>
<evidence type="ECO:0000256" key="1">
    <source>
        <dbReference type="ARBA" id="ARBA00004177"/>
    </source>
</evidence>
<feature type="compositionally biased region" description="Low complexity" evidence="5">
    <location>
        <begin position="184"/>
        <end position="218"/>
    </location>
</feature>
<dbReference type="Gene3D" id="1.10.287.1060">
    <property type="entry name" value="ESAT-6-like"/>
    <property type="match status" value="1"/>
</dbReference>
<protein>
    <submittedName>
        <fullName evidence="6">Uncharacterized protein</fullName>
    </submittedName>
</protein>
<dbReference type="InParanoid" id="A0A2V0P726"/>
<organism evidence="6 7">
    <name type="scientific">Raphidocelis subcapitata</name>
    <dbReference type="NCBI Taxonomy" id="307507"/>
    <lineage>
        <taxon>Eukaryota</taxon>
        <taxon>Viridiplantae</taxon>
        <taxon>Chlorophyta</taxon>
        <taxon>core chlorophytes</taxon>
        <taxon>Chlorophyceae</taxon>
        <taxon>CS clade</taxon>
        <taxon>Sphaeropleales</taxon>
        <taxon>Selenastraceae</taxon>
        <taxon>Raphidocelis</taxon>
    </lineage>
</organism>
<evidence type="ECO:0000256" key="2">
    <source>
        <dbReference type="ARBA" id="ARBA00006190"/>
    </source>
</evidence>
<evidence type="ECO:0000256" key="3">
    <source>
        <dbReference type="ARBA" id="ARBA00022753"/>
    </source>
</evidence>
<keyword evidence="7" id="KW-1185">Reference proteome</keyword>
<dbReference type="FunCoup" id="A0A2V0P726">
    <property type="interactions" value="1918"/>
</dbReference>
<name>A0A2V0P726_9CHLO</name>
<dbReference type="PANTHER" id="PTHR22761">
    <property type="entry name" value="CHARGED MULTIVESICULAR BODY PROTEIN"/>
    <property type="match status" value="1"/>
</dbReference>
<feature type="region of interest" description="Disordered" evidence="5">
    <location>
        <begin position="1"/>
        <end position="25"/>
    </location>
</feature>
<reference evidence="6 7" key="1">
    <citation type="journal article" date="2018" name="Sci. Rep.">
        <title>Raphidocelis subcapitata (=Pseudokirchneriella subcapitata) provides an insight into genome evolution and environmental adaptations in the Sphaeropleales.</title>
        <authorList>
            <person name="Suzuki S."/>
            <person name="Yamaguchi H."/>
            <person name="Nakajima N."/>
            <person name="Kawachi M."/>
        </authorList>
    </citation>
    <scope>NUCLEOTIDE SEQUENCE [LARGE SCALE GENOMIC DNA]</scope>
    <source>
        <strain evidence="6 7">NIES-35</strain>
    </source>
</reference>
<dbReference type="GO" id="GO:0006900">
    <property type="term" value="P:vesicle budding from membrane"/>
    <property type="evidence" value="ECO:0007669"/>
    <property type="project" value="TreeGrafter"/>
</dbReference>
<dbReference type="InterPro" id="IPR005024">
    <property type="entry name" value="Snf7_fam"/>
</dbReference>
<dbReference type="Pfam" id="PF03357">
    <property type="entry name" value="Snf7"/>
    <property type="match status" value="1"/>
</dbReference>
<feature type="coiled-coil region" evidence="4">
    <location>
        <begin position="31"/>
        <end position="108"/>
    </location>
</feature>
<accession>A0A2V0P726</accession>
<proteinExistence type="inferred from homology"/>
<comment type="subcellular location">
    <subcellularLocation>
        <location evidence="1">Endosome</location>
    </subcellularLocation>
</comment>
<feature type="region of interest" description="Disordered" evidence="5">
    <location>
        <begin position="183"/>
        <end position="238"/>
    </location>
</feature>
<dbReference type="OrthoDB" id="5592979at2759"/>
<dbReference type="STRING" id="307507.A0A2V0P726"/>
<comment type="caution">
    <text evidence="6">The sequence shown here is derived from an EMBL/GenBank/DDBJ whole genome shotgun (WGS) entry which is preliminary data.</text>
</comment>
<dbReference type="AlphaFoldDB" id="A0A2V0P726"/>
<evidence type="ECO:0000313" key="7">
    <source>
        <dbReference type="Proteomes" id="UP000247498"/>
    </source>
</evidence>
<sequence>MNIGKLFGKDGGAPPGGAPPKGAGAATINAMQNLSEREEQLEKKKALLERKMNEEMDKAREFTRLKKKPQALMCLKKKKMYEAQLERLDALVARVMEQKNMLEEQQTTLGVVSDMAQAARAQRKTMAEMKIENIDTTLEEIQDLGDQMRQVNEAVAQPVGLFAEMDDGDLENELAELEQEELDSQLLAPAPVPTTRAPAAAASSSLPAAPTRPVAAAAKAKKSREEEELEALEREMAL</sequence>
<keyword evidence="3" id="KW-0967">Endosome</keyword>
<dbReference type="GO" id="GO:0009898">
    <property type="term" value="C:cytoplasmic side of plasma membrane"/>
    <property type="evidence" value="ECO:0007669"/>
    <property type="project" value="TreeGrafter"/>
</dbReference>
<dbReference type="EMBL" id="BDRX01000055">
    <property type="protein sequence ID" value="GBF94732.1"/>
    <property type="molecule type" value="Genomic_DNA"/>
</dbReference>
<evidence type="ECO:0000313" key="6">
    <source>
        <dbReference type="EMBL" id="GBF94732.1"/>
    </source>
</evidence>
<dbReference type="GO" id="GO:0000815">
    <property type="term" value="C:ESCRT III complex"/>
    <property type="evidence" value="ECO:0007669"/>
    <property type="project" value="TreeGrafter"/>
</dbReference>
<comment type="similarity">
    <text evidence="2">Belongs to the SNF7 family.</text>
</comment>
<dbReference type="Proteomes" id="UP000247498">
    <property type="component" value="Unassembled WGS sequence"/>
</dbReference>
<dbReference type="GO" id="GO:0005771">
    <property type="term" value="C:multivesicular body"/>
    <property type="evidence" value="ECO:0007669"/>
    <property type="project" value="TreeGrafter"/>
</dbReference>
<keyword evidence="4" id="KW-0175">Coiled coil</keyword>
<dbReference type="GO" id="GO:0032511">
    <property type="term" value="P:late endosome to vacuole transport via multivesicular body sorting pathway"/>
    <property type="evidence" value="ECO:0007669"/>
    <property type="project" value="TreeGrafter"/>
</dbReference>
<dbReference type="PANTHER" id="PTHR22761:SF10">
    <property type="entry name" value="GH13992P"/>
    <property type="match status" value="1"/>
</dbReference>
<gene>
    <name evidence="6" type="ORF">Rsub_07615</name>
</gene>